<comment type="caution">
    <text evidence="2">The sequence shown here is derived from an EMBL/GenBank/DDBJ whole genome shotgun (WGS) entry which is preliminary data.</text>
</comment>
<dbReference type="AlphaFoldDB" id="A0AAV9F0F0"/>
<organism evidence="2 3">
    <name type="scientific">Acorus calamus</name>
    <name type="common">Sweet flag</name>
    <dbReference type="NCBI Taxonomy" id="4465"/>
    <lineage>
        <taxon>Eukaryota</taxon>
        <taxon>Viridiplantae</taxon>
        <taxon>Streptophyta</taxon>
        <taxon>Embryophyta</taxon>
        <taxon>Tracheophyta</taxon>
        <taxon>Spermatophyta</taxon>
        <taxon>Magnoliopsida</taxon>
        <taxon>Liliopsida</taxon>
        <taxon>Acoraceae</taxon>
        <taxon>Acorus</taxon>
    </lineage>
</organism>
<feature type="region of interest" description="Disordered" evidence="1">
    <location>
        <begin position="1"/>
        <end position="37"/>
    </location>
</feature>
<dbReference type="Proteomes" id="UP001180020">
    <property type="component" value="Unassembled WGS sequence"/>
</dbReference>
<evidence type="ECO:0000256" key="1">
    <source>
        <dbReference type="SAM" id="MobiDB-lite"/>
    </source>
</evidence>
<keyword evidence="3" id="KW-1185">Reference proteome</keyword>
<proteinExistence type="predicted"/>
<sequence>MGLPDVMLSADSSLADATHPSGVTTWKRMQGPMDNNNASFKEILDQTMIRT</sequence>
<reference evidence="2" key="1">
    <citation type="journal article" date="2023" name="Nat. Commun.">
        <title>Diploid and tetraploid genomes of Acorus and the evolution of monocots.</title>
        <authorList>
            <person name="Ma L."/>
            <person name="Liu K.W."/>
            <person name="Li Z."/>
            <person name="Hsiao Y.Y."/>
            <person name="Qi Y."/>
            <person name="Fu T."/>
            <person name="Tang G.D."/>
            <person name="Zhang D."/>
            <person name="Sun W.H."/>
            <person name="Liu D.K."/>
            <person name="Li Y."/>
            <person name="Chen G.Z."/>
            <person name="Liu X.D."/>
            <person name="Liao X.Y."/>
            <person name="Jiang Y.T."/>
            <person name="Yu X."/>
            <person name="Hao Y."/>
            <person name="Huang J."/>
            <person name="Zhao X.W."/>
            <person name="Ke S."/>
            <person name="Chen Y.Y."/>
            <person name="Wu W.L."/>
            <person name="Hsu J.L."/>
            <person name="Lin Y.F."/>
            <person name="Huang M.D."/>
            <person name="Li C.Y."/>
            <person name="Huang L."/>
            <person name="Wang Z.W."/>
            <person name="Zhao X."/>
            <person name="Zhong W.Y."/>
            <person name="Peng D.H."/>
            <person name="Ahmad S."/>
            <person name="Lan S."/>
            <person name="Zhang J.S."/>
            <person name="Tsai W.C."/>
            <person name="Van de Peer Y."/>
            <person name="Liu Z.J."/>
        </authorList>
    </citation>
    <scope>NUCLEOTIDE SEQUENCE</scope>
    <source>
        <strain evidence="2">CP</strain>
    </source>
</reference>
<reference evidence="2" key="2">
    <citation type="submission" date="2023-06" db="EMBL/GenBank/DDBJ databases">
        <authorList>
            <person name="Ma L."/>
            <person name="Liu K.-W."/>
            <person name="Li Z."/>
            <person name="Hsiao Y.-Y."/>
            <person name="Qi Y."/>
            <person name="Fu T."/>
            <person name="Tang G."/>
            <person name="Zhang D."/>
            <person name="Sun W.-H."/>
            <person name="Liu D.-K."/>
            <person name="Li Y."/>
            <person name="Chen G.-Z."/>
            <person name="Liu X.-D."/>
            <person name="Liao X.-Y."/>
            <person name="Jiang Y.-T."/>
            <person name="Yu X."/>
            <person name="Hao Y."/>
            <person name="Huang J."/>
            <person name="Zhao X.-W."/>
            <person name="Ke S."/>
            <person name="Chen Y.-Y."/>
            <person name="Wu W.-L."/>
            <person name="Hsu J.-L."/>
            <person name="Lin Y.-F."/>
            <person name="Huang M.-D."/>
            <person name="Li C.-Y."/>
            <person name="Huang L."/>
            <person name="Wang Z.-W."/>
            <person name="Zhao X."/>
            <person name="Zhong W.-Y."/>
            <person name="Peng D.-H."/>
            <person name="Ahmad S."/>
            <person name="Lan S."/>
            <person name="Zhang J.-S."/>
            <person name="Tsai W.-C."/>
            <person name="Van De Peer Y."/>
            <person name="Liu Z.-J."/>
        </authorList>
    </citation>
    <scope>NUCLEOTIDE SEQUENCE</scope>
    <source>
        <strain evidence="2">CP</strain>
        <tissue evidence="2">Leaves</tissue>
    </source>
</reference>
<gene>
    <name evidence="2" type="ORF">QJS10_CPB04g01905</name>
</gene>
<name>A0AAV9F0F0_ACOCL</name>
<evidence type="ECO:0000313" key="2">
    <source>
        <dbReference type="EMBL" id="KAK1318405.1"/>
    </source>
</evidence>
<evidence type="ECO:0000313" key="3">
    <source>
        <dbReference type="Proteomes" id="UP001180020"/>
    </source>
</evidence>
<protein>
    <submittedName>
        <fullName evidence="2">Uncharacterized protein</fullName>
    </submittedName>
</protein>
<dbReference type="EMBL" id="JAUJYO010000004">
    <property type="protein sequence ID" value="KAK1318405.1"/>
    <property type="molecule type" value="Genomic_DNA"/>
</dbReference>
<accession>A0AAV9F0F0</accession>